<sequence>MAPLYLVIGPPAVGKSTTSRALAARFDKSIHVPVDDLRHMVVSGLALPAAEWSDALTEQVALARDSAIAMAVRYNDAGFTVVLDDFVDFHKDEEYRALVDRPEFHRILLWPEKNEAHHRNLRRAGASSVRHYIDEGISLVYENVTQYLGELGQEGWIIIDNTDLSVELTVARIMEATLT</sequence>
<dbReference type="InterPro" id="IPR027417">
    <property type="entry name" value="P-loop_NTPase"/>
</dbReference>
<dbReference type="Pfam" id="PF13671">
    <property type="entry name" value="AAA_33"/>
    <property type="match status" value="1"/>
</dbReference>
<dbReference type="AlphaFoldDB" id="A0A318S827"/>
<reference evidence="1 2" key="1">
    <citation type="submission" date="2018-06" db="EMBL/GenBank/DDBJ databases">
        <title>Genomic Encyclopedia of Type Strains, Phase IV (KMG-IV): sequencing the most valuable type-strain genomes for metagenomic binning, comparative biology and taxonomic classification.</title>
        <authorList>
            <person name="Goeker M."/>
        </authorList>
    </citation>
    <scope>NUCLEOTIDE SEQUENCE [LARGE SCALE GENOMIC DNA]</scope>
    <source>
        <strain evidence="1 2">DSM 18048</strain>
    </source>
</reference>
<proteinExistence type="predicted"/>
<keyword evidence="1" id="KW-0418">Kinase</keyword>
<evidence type="ECO:0000313" key="1">
    <source>
        <dbReference type="EMBL" id="PYE55027.1"/>
    </source>
</evidence>
<accession>A0A318S827</accession>
<dbReference type="SUPFAM" id="SSF52540">
    <property type="entry name" value="P-loop containing nucleoside triphosphate hydrolases"/>
    <property type="match status" value="1"/>
</dbReference>
<comment type="caution">
    <text evidence="1">The sequence shown here is derived from an EMBL/GenBank/DDBJ whole genome shotgun (WGS) entry which is preliminary data.</text>
</comment>
<organism evidence="1 2">
    <name type="scientific">Deinococcus yavapaiensis KR-236</name>
    <dbReference type="NCBI Taxonomy" id="694435"/>
    <lineage>
        <taxon>Bacteria</taxon>
        <taxon>Thermotogati</taxon>
        <taxon>Deinococcota</taxon>
        <taxon>Deinococci</taxon>
        <taxon>Deinococcales</taxon>
        <taxon>Deinococcaceae</taxon>
        <taxon>Deinococcus</taxon>
    </lineage>
</organism>
<dbReference type="Proteomes" id="UP000248326">
    <property type="component" value="Unassembled WGS sequence"/>
</dbReference>
<dbReference type="EMBL" id="QJSX01000004">
    <property type="protein sequence ID" value="PYE55027.1"/>
    <property type="molecule type" value="Genomic_DNA"/>
</dbReference>
<gene>
    <name evidence="1" type="ORF">DES52_104302</name>
</gene>
<dbReference type="Gene3D" id="3.40.50.300">
    <property type="entry name" value="P-loop containing nucleotide triphosphate hydrolases"/>
    <property type="match status" value="1"/>
</dbReference>
<name>A0A318S827_9DEIO</name>
<keyword evidence="1" id="KW-0808">Transferase</keyword>
<evidence type="ECO:0000313" key="2">
    <source>
        <dbReference type="Proteomes" id="UP000248326"/>
    </source>
</evidence>
<keyword evidence="2" id="KW-1185">Reference proteome</keyword>
<protein>
    <submittedName>
        <fullName evidence="1">Adenylylsulfate kinase-like enzyme</fullName>
    </submittedName>
</protein>
<dbReference type="GO" id="GO:0016301">
    <property type="term" value="F:kinase activity"/>
    <property type="evidence" value="ECO:0007669"/>
    <property type="project" value="UniProtKB-KW"/>
</dbReference>